<keyword evidence="7" id="KW-1185">Reference proteome</keyword>
<proteinExistence type="inferred from homology"/>
<accession>A0A0M4DFJ2</accession>
<feature type="domain" description="Alanine racemase N-terminal" evidence="5">
    <location>
        <begin position="6"/>
        <end position="227"/>
    </location>
</feature>
<gene>
    <name evidence="6" type="primary">yggS</name>
    <name evidence="6" type="ORF">DSOUD_0724</name>
</gene>
<dbReference type="GO" id="GO:0030170">
    <property type="term" value="F:pyridoxal phosphate binding"/>
    <property type="evidence" value="ECO:0007669"/>
    <property type="project" value="UniProtKB-UniRule"/>
</dbReference>
<dbReference type="RefSeq" id="WP_053549711.1">
    <property type="nucleotide sequence ID" value="NZ_CP010802.1"/>
</dbReference>
<dbReference type="CDD" id="cd00635">
    <property type="entry name" value="PLPDE_III_YBL036c_like"/>
    <property type="match status" value="1"/>
</dbReference>
<dbReference type="InterPro" id="IPR029066">
    <property type="entry name" value="PLP-binding_barrel"/>
</dbReference>
<dbReference type="OrthoDB" id="9804072at2"/>
<evidence type="ECO:0000256" key="3">
    <source>
        <dbReference type="PIRSR" id="PIRSR004848-1"/>
    </source>
</evidence>
<organism evidence="6 7">
    <name type="scientific">Desulfuromonas soudanensis</name>
    <dbReference type="NCBI Taxonomy" id="1603606"/>
    <lineage>
        <taxon>Bacteria</taxon>
        <taxon>Pseudomonadati</taxon>
        <taxon>Thermodesulfobacteriota</taxon>
        <taxon>Desulfuromonadia</taxon>
        <taxon>Desulfuromonadales</taxon>
        <taxon>Desulfuromonadaceae</taxon>
        <taxon>Desulfuromonas</taxon>
    </lineage>
</organism>
<comment type="function">
    <text evidence="2">Pyridoxal 5'-phosphate (PLP)-binding protein, which is involved in PLP homeostasis.</text>
</comment>
<dbReference type="HAMAP" id="MF_02087">
    <property type="entry name" value="PLP_homeostasis"/>
    <property type="match status" value="1"/>
</dbReference>
<dbReference type="KEGG" id="des:DSOUD_0724"/>
<dbReference type="FunFam" id="3.20.20.10:FF:000018">
    <property type="entry name" value="Pyridoxal phosphate homeostasis protein"/>
    <property type="match status" value="1"/>
</dbReference>
<dbReference type="InterPro" id="IPR001608">
    <property type="entry name" value="Ala_racemase_N"/>
</dbReference>
<dbReference type="PATRIC" id="fig|1603606.3.peg.791"/>
<keyword evidence="1 2" id="KW-0663">Pyridoxal phosphate</keyword>
<evidence type="ECO:0000313" key="7">
    <source>
        <dbReference type="Proteomes" id="UP000057158"/>
    </source>
</evidence>
<dbReference type="PIRSF" id="PIRSF004848">
    <property type="entry name" value="YBL036c_PLPDEIII"/>
    <property type="match status" value="1"/>
</dbReference>
<evidence type="ECO:0000313" key="6">
    <source>
        <dbReference type="EMBL" id="ALC15512.1"/>
    </source>
</evidence>
<feature type="modified residue" description="N6-(pyridoxal phosphate)lysine" evidence="2 3">
    <location>
        <position position="35"/>
    </location>
</feature>
<evidence type="ECO:0000256" key="4">
    <source>
        <dbReference type="RuleBase" id="RU004514"/>
    </source>
</evidence>
<dbReference type="NCBIfam" id="TIGR00044">
    <property type="entry name" value="YggS family pyridoxal phosphate-dependent enzyme"/>
    <property type="match status" value="1"/>
</dbReference>
<dbReference type="AlphaFoldDB" id="A0A0M4DFJ2"/>
<dbReference type="Proteomes" id="UP000057158">
    <property type="component" value="Chromosome"/>
</dbReference>
<dbReference type="PROSITE" id="PS01211">
    <property type="entry name" value="UPF0001"/>
    <property type="match status" value="1"/>
</dbReference>
<dbReference type="Pfam" id="PF01168">
    <property type="entry name" value="Ala_racemase_N"/>
    <property type="match status" value="1"/>
</dbReference>
<comment type="cofactor">
    <cofactor evidence="3">
        <name>pyridoxal 5'-phosphate</name>
        <dbReference type="ChEBI" id="CHEBI:597326"/>
    </cofactor>
</comment>
<comment type="similarity">
    <text evidence="2 4">Belongs to the pyridoxal phosphate-binding protein YggS/PROSC family.</text>
</comment>
<dbReference type="STRING" id="1603606.DSOUD_0724"/>
<reference evidence="6 7" key="1">
    <citation type="submission" date="2015-07" db="EMBL/GenBank/DDBJ databases">
        <title>Isolation and Genomic Characterization of a Novel Halophilic Metal-Reducing Deltaproteobacterium from the Deep Subsurface.</title>
        <authorList>
            <person name="Badalamenti J.P."/>
            <person name="Summers Z.M."/>
            <person name="Gralnick J.A."/>
            <person name="Bond D.R."/>
        </authorList>
    </citation>
    <scope>NUCLEOTIDE SEQUENCE [LARGE SCALE GENOMIC DNA]</scope>
    <source>
        <strain evidence="6 7">WTL</strain>
    </source>
</reference>
<dbReference type="Gene3D" id="3.20.20.10">
    <property type="entry name" value="Alanine racemase"/>
    <property type="match status" value="1"/>
</dbReference>
<dbReference type="SUPFAM" id="SSF51419">
    <property type="entry name" value="PLP-binding barrel"/>
    <property type="match status" value="1"/>
</dbReference>
<name>A0A0M4DFJ2_9BACT</name>
<evidence type="ECO:0000256" key="1">
    <source>
        <dbReference type="ARBA" id="ARBA00022898"/>
    </source>
</evidence>
<sequence length="230" mass="25494">MSLKANLQTIRAGIETACRRCGRDPRTVRLVAVSKTKPVSLIEEAAAAGQTLFGESYVQEFVAKAEAIALPLEWHFIGALQSNKVKYLRGHTALIHSVDRYSLAAEIDRQWASLEEPAAILIQVNIGEEASKSGTTAKELEELVRRVSLLPHLRIRGLMTLPPYCEDPEEVRPYFRSLRQLALTIEELKLPGVAMEELSMGMSHDFAVAIEEGATLVRVGTAIFGERERN</sequence>
<dbReference type="EMBL" id="CP010802">
    <property type="protein sequence ID" value="ALC15512.1"/>
    <property type="molecule type" value="Genomic_DNA"/>
</dbReference>
<protein>
    <recommendedName>
        <fullName evidence="2">Pyridoxal phosphate homeostasis protein</fullName>
        <shortName evidence="2">PLP homeostasis protein</shortName>
    </recommendedName>
</protein>
<dbReference type="InterPro" id="IPR011078">
    <property type="entry name" value="PyrdxlP_homeostasis"/>
</dbReference>
<evidence type="ECO:0000259" key="5">
    <source>
        <dbReference type="Pfam" id="PF01168"/>
    </source>
</evidence>
<dbReference type="PANTHER" id="PTHR10146">
    <property type="entry name" value="PROLINE SYNTHETASE CO-TRANSCRIBED BACTERIAL HOMOLOG PROTEIN"/>
    <property type="match status" value="1"/>
</dbReference>
<evidence type="ECO:0000256" key="2">
    <source>
        <dbReference type="HAMAP-Rule" id="MF_02087"/>
    </source>
</evidence>
<dbReference type="PANTHER" id="PTHR10146:SF14">
    <property type="entry name" value="PYRIDOXAL PHOSPHATE HOMEOSTASIS PROTEIN"/>
    <property type="match status" value="1"/>
</dbReference>